<keyword evidence="3" id="KW-1185">Reference proteome</keyword>
<dbReference type="AlphaFoldDB" id="A0A1M5V3K9"/>
<evidence type="ECO:0000256" key="1">
    <source>
        <dbReference type="SAM" id="Coils"/>
    </source>
</evidence>
<feature type="coiled-coil region" evidence="1">
    <location>
        <begin position="23"/>
        <end position="70"/>
    </location>
</feature>
<proteinExistence type="predicted"/>
<evidence type="ECO:0000313" key="3">
    <source>
        <dbReference type="Proteomes" id="UP000183967"/>
    </source>
</evidence>
<organism evidence="2 3">
    <name type="scientific">Caloranaerobacter azorensis DSM 13643</name>
    <dbReference type="NCBI Taxonomy" id="1121264"/>
    <lineage>
        <taxon>Bacteria</taxon>
        <taxon>Bacillati</taxon>
        <taxon>Bacillota</taxon>
        <taxon>Tissierellia</taxon>
        <taxon>Tissierellales</taxon>
        <taxon>Thermohalobacteraceae</taxon>
        <taxon>Caloranaerobacter</taxon>
    </lineage>
</organism>
<keyword evidence="1" id="KW-0175">Coiled coil</keyword>
<gene>
    <name evidence="2" type="ORF">SAMN02745135_01717</name>
</gene>
<reference evidence="3" key="1">
    <citation type="submission" date="2016-11" db="EMBL/GenBank/DDBJ databases">
        <authorList>
            <person name="Varghese N."/>
            <person name="Submissions S."/>
        </authorList>
    </citation>
    <scope>NUCLEOTIDE SEQUENCE [LARGE SCALE GENOMIC DNA]</scope>
    <source>
        <strain evidence="3">DSM 13643</strain>
    </source>
</reference>
<dbReference type="Proteomes" id="UP000183967">
    <property type="component" value="Unassembled WGS sequence"/>
</dbReference>
<evidence type="ECO:0000313" key="2">
    <source>
        <dbReference type="EMBL" id="SHH69750.1"/>
    </source>
</evidence>
<sequence>MIDNNEEYLKKKLEWVKYRIEILDKMEEKLEEMKKLVRYAKDNDLDDEEIKEINIKLNRLKNEIVQMDDKSKIFWMDNQ</sequence>
<name>A0A1M5V3K9_9FIRM</name>
<dbReference type="EMBL" id="FQXO01000048">
    <property type="protein sequence ID" value="SHH69750.1"/>
    <property type="molecule type" value="Genomic_DNA"/>
</dbReference>
<protein>
    <submittedName>
        <fullName evidence="2">Uncharacterized protein</fullName>
    </submittedName>
</protein>
<dbReference type="RefSeq" id="WP_073196976.1">
    <property type="nucleotide sequence ID" value="NZ_FQXO01000048.1"/>
</dbReference>
<accession>A0A1M5V3K9</accession>